<dbReference type="GeneID" id="92712318"/>
<evidence type="ECO:0000313" key="1">
    <source>
        <dbReference type="EMBL" id="SHI98544.1"/>
    </source>
</evidence>
<dbReference type="Proteomes" id="UP000184192">
    <property type="component" value="Unassembled WGS sequence"/>
</dbReference>
<dbReference type="EMBL" id="FQZN01000012">
    <property type="protein sequence ID" value="SHI98544.1"/>
    <property type="molecule type" value="Genomic_DNA"/>
</dbReference>
<organism evidence="1 2">
    <name type="scientific">Bacteroides stercorirosoris</name>
    <dbReference type="NCBI Taxonomy" id="871324"/>
    <lineage>
        <taxon>Bacteria</taxon>
        <taxon>Pseudomonadati</taxon>
        <taxon>Bacteroidota</taxon>
        <taxon>Bacteroidia</taxon>
        <taxon>Bacteroidales</taxon>
        <taxon>Bacteroidaceae</taxon>
        <taxon>Bacteroides</taxon>
    </lineage>
</organism>
<evidence type="ECO:0000313" key="2">
    <source>
        <dbReference type="Proteomes" id="UP000184192"/>
    </source>
</evidence>
<dbReference type="InterPro" id="IPR009045">
    <property type="entry name" value="Zn_M74/Hedgehog-like"/>
</dbReference>
<accession>A0A1M6FLK0</accession>
<reference evidence="2" key="1">
    <citation type="submission" date="2016-11" db="EMBL/GenBank/DDBJ databases">
        <authorList>
            <person name="Varghese N."/>
            <person name="Submissions S."/>
        </authorList>
    </citation>
    <scope>NUCLEOTIDE SEQUENCE [LARGE SCALE GENOMIC DNA]</scope>
    <source>
        <strain evidence="2">DSM 26884</strain>
    </source>
</reference>
<dbReference type="eggNOG" id="ENOG50338AB">
    <property type="taxonomic scope" value="Bacteria"/>
</dbReference>
<evidence type="ECO:0008006" key="3">
    <source>
        <dbReference type="Google" id="ProtNLM"/>
    </source>
</evidence>
<keyword evidence="2" id="KW-1185">Reference proteome</keyword>
<name>A0A1M6FLK0_9BACE</name>
<dbReference type="SUPFAM" id="SSF55166">
    <property type="entry name" value="Hedgehog/DD-peptidase"/>
    <property type="match status" value="1"/>
</dbReference>
<sequence length="146" mass="17011">MSIRDYFDVQELVCKHVYNKFGDNAWQFFDDRLLETLLVIRERLGKPIHVNNWQIGGNLTQRGLRCNVCSLVAEKTRLEKVYMSAHGQGTAIDFDVKGMIALEVRNWIKANQILLPYPIRLEQDVTWVHLDMRNDGKKGKVVYFKG</sequence>
<proteinExistence type="predicted"/>
<gene>
    <name evidence="1" type="ORF">SAMN05444350_11299</name>
</gene>
<protein>
    <recommendedName>
        <fullName evidence="3">Peptidase M15</fullName>
    </recommendedName>
</protein>
<dbReference type="RefSeq" id="WP_025832668.1">
    <property type="nucleotide sequence ID" value="NZ_FQZN01000012.1"/>
</dbReference>
<dbReference type="Gene3D" id="3.30.1380.10">
    <property type="match status" value="1"/>
</dbReference>
<dbReference type="AlphaFoldDB" id="A0A1M6FLK0"/>